<evidence type="ECO:0000313" key="2">
    <source>
        <dbReference type="EMBL" id="KAK3582723.1"/>
    </source>
</evidence>
<accession>A0AAE0S029</accession>
<evidence type="ECO:0000256" key="1">
    <source>
        <dbReference type="SAM" id="Phobius"/>
    </source>
</evidence>
<reference evidence="2" key="3">
    <citation type="submission" date="2023-05" db="EMBL/GenBank/DDBJ databases">
        <authorList>
            <person name="Smith C.H."/>
        </authorList>
    </citation>
    <scope>NUCLEOTIDE SEQUENCE</scope>
    <source>
        <strain evidence="2">CHS0354</strain>
        <tissue evidence="2">Mantle</tissue>
    </source>
</reference>
<dbReference type="Proteomes" id="UP001195483">
    <property type="component" value="Unassembled WGS sequence"/>
</dbReference>
<organism evidence="2 3">
    <name type="scientific">Potamilus streckersoni</name>
    <dbReference type="NCBI Taxonomy" id="2493646"/>
    <lineage>
        <taxon>Eukaryota</taxon>
        <taxon>Metazoa</taxon>
        <taxon>Spiralia</taxon>
        <taxon>Lophotrochozoa</taxon>
        <taxon>Mollusca</taxon>
        <taxon>Bivalvia</taxon>
        <taxon>Autobranchia</taxon>
        <taxon>Heteroconchia</taxon>
        <taxon>Palaeoheterodonta</taxon>
        <taxon>Unionida</taxon>
        <taxon>Unionoidea</taxon>
        <taxon>Unionidae</taxon>
        <taxon>Ambleminae</taxon>
        <taxon>Lampsilini</taxon>
        <taxon>Potamilus</taxon>
    </lineage>
</organism>
<keyword evidence="3" id="KW-1185">Reference proteome</keyword>
<dbReference type="AlphaFoldDB" id="A0AAE0S029"/>
<feature type="transmembrane region" description="Helical" evidence="1">
    <location>
        <begin position="30"/>
        <end position="50"/>
    </location>
</feature>
<keyword evidence="1" id="KW-0812">Transmembrane</keyword>
<proteinExistence type="predicted"/>
<reference evidence="2" key="2">
    <citation type="journal article" date="2021" name="Genome Biol. Evol.">
        <title>Developing a high-quality reference genome for a parasitic bivalve with doubly uniparental inheritance (Bivalvia: Unionida).</title>
        <authorList>
            <person name="Smith C.H."/>
        </authorList>
    </citation>
    <scope>NUCLEOTIDE SEQUENCE</scope>
    <source>
        <strain evidence="2">CHS0354</strain>
        <tissue evidence="2">Mantle</tissue>
    </source>
</reference>
<comment type="caution">
    <text evidence="2">The sequence shown here is derived from an EMBL/GenBank/DDBJ whole genome shotgun (WGS) entry which is preliminary data.</text>
</comment>
<name>A0AAE0S029_9BIVA</name>
<sequence>MYIYGDTILTVNKDNNAKAFMCDRGAQHDIRAFCAMIAFAVYAGESTFYWKDYSASFALTIIAFILGLIIGILGILDYLGFTGGKVGAW</sequence>
<reference evidence="2" key="1">
    <citation type="journal article" date="2021" name="Genome Biol. Evol.">
        <title>A High-Quality Reference Genome for a Parasitic Bivalve with Doubly Uniparental Inheritance (Bivalvia: Unionida).</title>
        <authorList>
            <person name="Smith C.H."/>
        </authorList>
    </citation>
    <scope>NUCLEOTIDE SEQUENCE</scope>
    <source>
        <strain evidence="2">CHS0354</strain>
    </source>
</reference>
<feature type="transmembrane region" description="Helical" evidence="1">
    <location>
        <begin position="56"/>
        <end position="79"/>
    </location>
</feature>
<keyword evidence="1" id="KW-0472">Membrane</keyword>
<evidence type="ECO:0000313" key="3">
    <source>
        <dbReference type="Proteomes" id="UP001195483"/>
    </source>
</evidence>
<gene>
    <name evidence="2" type="ORF">CHS0354_039764</name>
</gene>
<keyword evidence="1" id="KW-1133">Transmembrane helix</keyword>
<dbReference type="EMBL" id="JAEAOA010002320">
    <property type="protein sequence ID" value="KAK3582723.1"/>
    <property type="molecule type" value="Genomic_DNA"/>
</dbReference>
<protein>
    <submittedName>
        <fullName evidence="2">Uncharacterized protein</fullName>
    </submittedName>
</protein>